<proteinExistence type="predicted"/>
<dbReference type="OrthoDB" id="348205at2759"/>
<sequence length="150" mass="16542">MDDGFHRPPSPDPFNDGTDPIPGAGQPLPEPHPPVTLTKEEVEERASEMQQVAELINKGMEGRSNEAAGGRSLRGLLRQGFECRQKNKGAEFGPDVPQDLVDKFRKLVDEMEKFLYVHYGVGSKPDGVDPNPIVEFLKESESDRADAEGQ</sequence>
<dbReference type="AlphaFoldDB" id="U6KFS3"/>
<dbReference type="GeneID" id="60404846"/>
<name>U6KFS3_9EIME</name>
<dbReference type="EMBL" id="HG731846">
    <property type="protein sequence ID" value="CDJ35636.1"/>
    <property type="molecule type" value="Genomic_DNA"/>
</dbReference>
<evidence type="ECO:0000256" key="1">
    <source>
        <dbReference type="SAM" id="MobiDB-lite"/>
    </source>
</evidence>
<organism evidence="2 3">
    <name type="scientific">Eimeria mitis</name>
    <dbReference type="NCBI Taxonomy" id="44415"/>
    <lineage>
        <taxon>Eukaryota</taxon>
        <taxon>Sar</taxon>
        <taxon>Alveolata</taxon>
        <taxon>Apicomplexa</taxon>
        <taxon>Conoidasida</taxon>
        <taxon>Coccidia</taxon>
        <taxon>Eucoccidiorida</taxon>
        <taxon>Eimeriorina</taxon>
        <taxon>Eimeriidae</taxon>
        <taxon>Eimeria</taxon>
    </lineage>
</organism>
<accession>U6KFS3</accession>
<feature type="region of interest" description="Disordered" evidence="1">
    <location>
        <begin position="1"/>
        <end position="48"/>
    </location>
</feature>
<evidence type="ECO:0000313" key="3">
    <source>
        <dbReference type="Proteomes" id="UP000030744"/>
    </source>
</evidence>
<dbReference type="Proteomes" id="UP000030744">
    <property type="component" value="Unassembled WGS sequence"/>
</dbReference>
<reference evidence="2" key="2">
    <citation type="submission" date="2013-10" db="EMBL/GenBank/DDBJ databases">
        <authorList>
            <person name="Aslett M."/>
        </authorList>
    </citation>
    <scope>NUCLEOTIDE SEQUENCE [LARGE SCALE GENOMIC DNA]</scope>
    <source>
        <strain evidence="2">Houghton</strain>
    </source>
</reference>
<feature type="compositionally biased region" description="Basic and acidic residues" evidence="1">
    <location>
        <begin position="38"/>
        <end position="47"/>
    </location>
</feature>
<dbReference type="RefSeq" id="XP_037877925.1">
    <property type="nucleotide sequence ID" value="XM_038022071.1"/>
</dbReference>
<gene>
    <name evidence="2" type="ORF">EMH_0099100</name>
</gene>
<protein>
    <submittedName>
        <fullName evidence="2">Uncharacterized protein</fullName>
    </submittedName>
</protein>
<dbReference type="VEuPathDB" id="ToxoDB:EMH_0099100"/>
<keyword evidence="3" id="KW-1185">Reference proteome</keyword>
<evidence type="ECO:0000313" key="2">
    <source>
        <dbReference type="EMBL" id="CDJ35636.1"/>
    </source>
</evidence>
<reference evidence="2" key="1">
    <citation type="submission" date="2013-10" db="EMBL/GenBank/DDBJ databases">
        <title>Genomic analysis of the causative agents of coccidiosis in chickens.</title>
        <authorList>
            <person name="Reid A.J."/>
            <person name="Blake D."/>
            <person name="Billington K."/>
            <person name="Browne H."/>
            <person name="Dunn M."/>
            <person name="Hung S."/>
            <person name="Kawahara F."/>
            <person name="Miranda-Saavedra D."/>
            <person name="Mourier T."/>
            <person name="Nagra H."/>
            <person name="Otto T.D."/>
            <person name="Rawlings N."/>
            <person name="Sanchez A."/>
            <person name="Sanders M."/>
            <person name="Subramaniam C."/>
            <person name="Tay Y."/>
            <person name="Dear P."/>
            <person name="Doerig C."/>
            <person name="Gruber A."/>
            <person name="Parkinson J."/>
            <person name="Shirley M."/>
            <person name="Wan K.L."/>
            <person name="Berriman M."/>
            <person name="Tomley F."/>
            <person name="Pain A."/>
        </authorList>
    </citation>
    <scope>NUCLEOTIDE SEQUENCE [LARGE SCALE GENOMIC DNA]</scope>
    <source>
        <strain evidence="2">Houghton</strain>
    </source>
</reference>